<dbReference type="InterPro" id="IPR006175">
    <property type="entry name" value="YjgF/YER057c/UK114"/>
</dbReference>
<protein>
    <submittedName>
        <fullName evidence="2">Enamine/imine deaminase</fullName>
        <ecNumber evidence="2">3.5.4.-</ecNumber>
    </submittedName>
</protein>
<keyword evidence="2" id="KW-0378">Hydrolase</keyword>
<dbReference type="CDD" id="cd00448">
    <property type="entry name" value="YjgF_YER057c_UK114_family"/>
    <property type="match status" value="1"/>
</dbReference>
<dbReference type="EMBL" id="CZBX01000011">
    <property type="protein sequence ID" value="CUQ91055.1"/>
    <property type="molecule type" value="Genomic_DNA"/>
</dbReference>
<dbReference type="GO" id="GO:0019239">
    <property type="term" value="F:deaminase activity"/>
    <property type="evidence" value="ECO:0007669"/>
    <property type="project" value="TreeGrafter"/>
</dbReference>
<dbReference type="Proteomes" id="UP000363661">
    <property type="component" value="Unassembled WGS sequence"/>
</dbReference>
<accession>A0A173W1A4</accession>
<keyword evidence="5" id="KW-1185">Reference proteome</keyword>
<gene>
    <name evidence="2" type="primary">yabJ</name>
    <name evidence="2" type="ORF">ERS852502_02333</name>
    <name evidence="3" type="ORF">RTSSTS7063_02887</name>
</gene>
<comment type="similarity">
    <text evidence="1">Belongs to the RutC family.</text>
</comment>
<dbReference type="InterPro" id="IPR019897">
    <property type="entry name" value="RidA_CS"/>
</dbReference>
<name>A0A173W1A4_9FIRM</name>
<evidence type="ECO:0000313" key="4">
    <source>
        <dbReference type="Proteomes" id="UP000078383"/>
    </source>
</evidence>
<evidence type="ECO:0000313" key="5">
    <source>
        <dbReference type="Proteomes" id="UP000363661"/>
    </source>
</evidence>
<proteinExistence type="inferred from homology"/>
<dbReference type="InterPro" id="IPR035959">
    <property type="entry name" value="RutC-like_sf"/>
</dbReference>
<dbReference type="OrthoDB" id="9803101at2"/>
<dbReference type="EMBL" id="CABHNA010000004">
    <property type="protein sequence ID" value="VUW91444.1"/>
    <property type="molecule type" value="Genomic_DNA"/>
</dbReference>
<dbReference type="Proteomes" id="UP000078383">
    <property type="component" value="Unassembled WGS sequence"/>
</dbReference>
<organism evidence="2 4">
    <name type="scientific">[Ruminococcus] torques</name>
    <dbReference type="NCBI Taxonomy" id="33039"/>
    <lineage>
        <taxon>Bacteria</taxon>
        <taxon>Bacillati</taxon>
        <taxon>Bacillota</taxon>
        <taxon>Clostridia</taxon>
        <taxon>Lachnospirales</taxon>
        <taxon>Lachnospiraceae</taxon>
        <taxon>Mediterraneibacter</taxon>
    </lineage>
</organism>
<reference evidence="2 4" key="1">
    <citation type="submission" date="2015-09" db="EMBL/GenBank/DDBJ databases">
        <authorList>
            <consortium name="Pathogen Informatics"/>
        </authorList>
    </citation>
    <scope>NUCLEOTIDE SEQUENCE [LARGE SCALE GENOMIC DNA]</scope>
    <source>
        <strain evidence="2 4">2789STDY5834889</strain>
    </source>
</reference>
<dbReference type="Gene3D" id="3.30.1330.40">
    <property type="entry name" value="RutC-like"/>
    <property type="match status" value="1"/>
</dbReference>
<reference evidence="3 5" key="2">
    <citation type="submission" date="2019-07" db="EMBL/GenBank/DDBJ databases">
        <authorList>
            <person name="Hibberd C M."/>
            <person name="Gehrig L. J."/>
            <person name="Chang H.-W."/>
            <person name="Venkatesh S."/>
        </authorList>
    </citation>
    <scope>NUCLEOTIDE SEQUENCE [LARGE SCALE GENOMIC DNA]</scope>
    <source>
        <strain evidence="3">Ruminococcus_torques_SSTS_Bg7063</strain>
    </source>
</reference>
<evidence type="ECO:0000313" key="2">
    <source>
        <dbReference type="EMBL" id="CUQ91055.1"/>
    </source>
</evidence>
<dbReference type="AlphaFoldDB" id="A0A173W1A4"/>
<dbReference type="GO" id="GO:0005829">
    <property type="term" value="C:cytosol"/>
    <property type="evidence" value="ECO:0007669"/>
    <property type="project" value="TreeGrafter"/>
</dbReference>
<dbReference type="NCBIfam" id="TIGR00004">
    <property type="entry name" value="Rid family detoxifying hydrolase"/>
    <property type="match status" value="1"/>
</dbReference>
<dbReference type="Pfam" id="PF01042">
    <property type="entry name" value="Ribonuc_L-PSP"/>
    <property type="match status" value="1"/>
</dbReference>
<dbReference type="EC" id="3.5.4.-" evidence="2"/>
<dbReference type="InterPro" id="IPR006056">
    <property type="entry name" value="RidA"/>
</dbReference>
<dbReference type="PROSITE" id="PS01094">
    <property type="entry name" value="UPF0076"/>
    <property type="match status" value="1"/>
</dbReference>
<dbReference type="PANTHER" id="PTHR11803:SF58">
    <property type="entry name" value="PROTEIN HMF1-RELATED"/>
    <property type="match status" value="1"/>
</dbReference>
<dbReference type="RefSeq" id="WP_015527940.1">
    <property type="nucleotide sequence ID" value="NZ_CABHNA010000004.1"/>
</dbReference>
<dbReference type="SUPFAM" id="SSF55298">
    <property type="entry name" value="YjgF-like"/>
    <property type="match status" value="1"/>
</dbReference>
<dbReference type="PANTHER" id="PTHR11803">
    <property type="entry name" value="2-IMINOBUTANOATE/2-IMINOPROPANOATE DEAMINASE RIDA"/>
    <property type="match status" value="1"/>
</dbReference>
<sequence length="124" mass="12997">MKTISTPKAPAAIGPYSQAKVVNGMLYASGQIPINPATGDVDATTIEGQTEQVIANIAAVLEEAGSSFDNVVKTTCFLADIADFGAFNGVYEKYFTSKPARSCVAVKDLPKAVLVEIEILAVVE</sequence>
<evidence type="ECO:0000256" key="1">
    <source>
        <dbReference type="ARBA" id="ARBA00010552"/>
    </source>
</evidence>
<dbReference type="FunFam" id="3.30.1330.40:FF:000001">
    <property type="entry name" value="L-PSP family endoribonuclease"/>
    <property type="match status" value="1"/>
</dbReference>
<dbReference type="GeneID" id="303258350"/>
<evidence type="ECO:0000313" key="3">
    <source>
        <dbReference type="EMBL" id="VUW91444.1"/>
    </source>
</evidence>